<dbReference type="AlphaFoldDB" id="A0A9E7K006"/>
<evidence type="ECO:0000256" key="1">
    <source>
        <dbReference type="SAM" id="MobiDB-lite"/>
    </source>
</evidence>
<sequence length="59" mass="6721">MMEDLPARTAAELIHQRNHQRISCQAAGVEHREPQNSRWIPVGDSPHQCHRTPVANLQT</sequence>
<feature type="region of interest" description="Disordered" evidence="1">
    <location>
        <begin position="37"/>
        <end position="59"/>
    </location>
</feature>
<protein>
    <submittedName>
        <fullName evidence="2">Uncharacterized protein</fullName>
    </submittedName>
</protein>
<keyword evidence="3" id="KW-1185">Reference proteome</keyword>
<organism evidence="2 3">
    <name type="scientific">Musa troglodytarum</name>
    <name type="common">fe'i banana</name>
    <dbReference type="NCBI Taxonomy" id="320322"/>
    <lineage>
        <taxon>Eukaryota</taxon>
        <taxon>Viridiplantae</taxon>
        <taxon>Streptophyta</taxon>
        <taxon>Embryophyta</taxon>
        <taxon>Tracheophyta</taxon>
        <taxon>Spermatophyta</taxon>
        <taxon>Magnoliopsida</taxon>
        <taxon>Liliopsida</taxon>
        <taxon>Zingiberales</taxon>
        <taxon>Musaceae</taxon>
        <taxon>Musa</taxon>
    </lineage>
</organism>
<evidence type="ECO:0000313" key="3">
    <source>
        <dbReference type="Proteomes" id="UP001055439"/>
    </source>
</evidence>
<gene>
    <name evidence="2" type="ORF">MUK42_35621</name>
</gene>
<feature type="non-terminal residue" evidence="2">
    <location>
        <position position="59"/>
    </location>
</feature>
<evidence type="ECO:0000313" key="2">
    <source>
        <dbReference type="EMBL" id="URD99598.1"/>
    </source>
</evidence>
<dbReference type="EMBL" id="CP097506">
    <property type="protein sequence ID" value="URD99598.1"/>
    <property type="molecule type" value="Genomic_DNA"/>
</dbReference>
<dbReference type="Proteomes" id="UP001055439">
    <property type="component" value="Chromosome 4"/>
</dbReference>
<accession>A0A9E7K006</accession>
<proteinExistence type="predicted"/>
<name>A0A9E7K006_9LILI</name>
<reference evidence="2" key="1">
    <citation type="submission" date="2022-05" db="EMBL/GenBank/DDBJ databases">
        <title>The Musa troglodytarum L. genome provides insights into the mechanism of non-climacteric behaviour and enrichment of carotenoids.</title>
        <authorList>
            <person name="Wang J."/>
        </authorList>
    </citation>
    <scope>NUCLEOTIDE SEQUENCE</scope>
    <source>
        <tissue evidence="2">Leaf</tissue>
    </source>
</reference>